<protein>
    <submittedName>
        <fullName evidence="8">Budding uninhibited by benzimidazoles 1, beta</fullName>
    </submittedName>
</protein>
<dbReference type="GO" id="GO:0007094">
    <property type="term" value="P:mitotic spindle assembly checkpoint signaling"/>
    <property type="evidence" value="ECO:0007669"/>
    <property type="project" value="InterPro"/>
</dbReference>
<evidence type="ECO:0000259" key="7">
    <source>
        <dbReference type="PROSITE" id="PS51489"/>
    </source>
</evidence>
<dbReference type="OrthoDB" id="248495at2759"/>
<evidence type="ECO:0000256" key="3">
    <source>
        <dbReference type="ARBA" id="ARBA00022838"/>
    </source>
</evidence>
<evidence type="ECO:0000259" key="6">
    <source>
        <dbReference type="PROSITE" id="PS50011"/>
    </source>
</evidence>
<keyword evidence="3" id="KW-0995">Kinetochore</keyword>
<evidence type="ECO:0000256" key="2">
    <source>
        <dbReference type="ARBA" id="ARBA00022454"/>
    </source>
</evidence>
<comment type="caution">
    <text evidence="8">The sequence shown here is derived from an EMBL/GenBank/DDBJ whole genome shotgun (WGS) entry which is preliminary data.</text>
</comment>
<dbReference type="GO" id="GO:0004672">
    <property type="term" value="F:protein kinase activity"/>
    <property type="evidence" value="ECO:0007669"/>
    <property type="project" value="InterPro"/>
</dbReference>
<accession>A0A7J7IH24</accession>
<feature type="domain" description="Protein kinase" evidence="6">
    <location>
        <begin position="1506"/>
        <end position="1835"/>
    </location>
</feature>
<dbReference type="Proteomes" id="UP000530660">
    <property type="component" value="Unassembled WGS sequence"/>
</dbReference>
<dbReference type="SMART" id="SM00777">
    <property type="entry name" value="Mad3_BUB1_I"/>
    <property type="match status" value="1"/>
</dbReference>
<evidence type="ECO:0000256" key="5">
    <source>
        <dbReference type="SAM" id="MobiDB-lite"/>
    </source>
</evidence>
<feature type="compositionally biased region" description="Polar residues" evidence="5">
    <location>
        <begin position="602"/>
        <end position="614"/>
    </location>
</feature>
<feature type="compositionally biased region" description="Low complexity" evidence="5">
    <location>
        <begin position="729"/>
        <end position="742"/>
    </location>
</feature>
<feature type="region of interest" description="Disordered" evidence="5">
    <location>
        <begin position="543"/>
        <end position="650"/>
    </location>
</feature>
<feature type="compositionally biased region" description="Polar residues" evidence="5">
    <location>
        <begin position="318"/>
        <end position="333"/>
    </location>
</feature>
<feature type="region of interest" description="Disordered" evidence="5">
    <location>
        <begin position="1163"/>
        <end position="1198"/>
    </location>
</feature>
<gene>
    <name evidence="8" type="primary">BUB1B</name>
    <name evidence="8" type="ORF">F1559_000911</name>
</gene>
<dbReference type="Pfam" id="PF08311">
    <property type="entry name" value="Mad3_BUB1_I"/>
    <property type="match status" value="1"/>
</dbReference>
<feature type="region of interest" description="Disordered" evidence="5">
    <location>
        <begin position="1"/>
        <end position="102"/>
    </location>
</feature>
<dbReference type="SUPFAM" id="SSF56112">
    <property type="entry name" value="Protein kinase-like (PK-like)"/>
    <property type="match status" value="1"/>
</dbReference>
<dbReference type="PROSITE" id="PS51489">
    <property type="entry name" value="BUB1_N"/>
    <property type="match status" value="1"/>
</dbReference>
<feature type="compositionally biased region" description="Polar residues" evidence="5">
    <location>
        <begin position="570"/>
        <end position="583"/>
    </location>
</feature>
<dbReference type="GO" id="GO:0000776">
    <property type="term" value="C:kinetochore"/>
    <property type="evidence" value="ECO:0007669"/>
    <property type="project" value="UniProtKB-KW"/>
</dbReference>
<feature type="region of interest" description="Disordered" evidence="5">
    <location>
        <begin position="1473"/>
        <end position="1512"/>
    </location>
</feature>
<feature type="region of interest" description="Disordered" evidence="5">
    <location>
        <begin position="669"/>
        <end position="780"/>
    </location>
</feature>
<feature type="region of interest" description="Disordered" evidence="5">
    <location>
        <begin position="1352"/>
        <end position="1374"/>
    </location>
</feature>
<feature type="compositionally biased region" description="Low complexity" evidence="5">
    <location>
        <begin position="1352"/>
        <end position="1366"/>
    </location>
</feature>
<proteinExistence type="predicted"/>
<feature type="compositionally biased region" description="Low complexity" evidence="5">
    <location>
        <begin position="44"/>
        <end position="56"/>
    </location>
</feature>
<evidence type="ECO:0000313" key="9">
    <source>
        <dbReference type="Proteomes" id="UP000530660"/>
    </source>
</evidence>
<keyword evidence="4" id="KW-0137">Centromere</keyword>
<organism evidence="8 9">
    <name type="scientific">Cyanidiococcus yangmingshanensis</name>
    <dbReference type="NCBI Taxonomy" id="2690220"/>
    <lineage>
        <taxon>Eukaryota</taxon>
        <taxon>Rhodophyta</taxon>
        <taxon>Bangiophyceae</taxon>
        <taxon>Cyanidiales</taxon>
        <taxon>Cyanidiaceae</taxon>
        <taxon>Cyanidiococcus</taxon>
    </lineage>
</organism>
<feature type="compositionally biased region" description="Polar residues" evidence="5">
    <location>
        <begin position="370"/>
        <end position="382"/>
    </location>
</feature>
<feature type="compositionally biased region" description="Polar residues" evidence="5">
    <location>
        <begin position="350"/>
        <end position="361"/>
    </location>
</feature>
<feature type="compositionally biased region" description="Polar residues" evidence="5">
    <location>
        <begin position="1174"/>
        <end position="1195"/>
    </location>
</feature>
<dbReference type="PROSITE" id="PS50011">
    <property type="entry name" value="PROTEIN_KINASE_DOM"/>
    <property type="match status" value="1"/>
</dbReference>
<dbReference type="InterPro" id="IPR015661">
    <property type="entry name" value="Bub1/Mad3"/>
</dbReference>
<name>A0A7J7IH24_9RHOD</name>
<dbReference type="InterPro" id="IPR000719">
    <property type="entry name" value="Prot_kinase_dom"/>
</dbReference>
<feature type="compositionally biased region" description="Polar residues" evidence="5">
    <location>
        <begin position="57"/>
        <end position="75"/>
    </location>
</feature>
<dbReference type="EMBL" id="VWRR01000010">
    <property type="protein sequence ID" value="KAF6002373.1"/>
    <property type="molecule type" value="Genomic_DNA"/>
</dbReference>
<dbReference type="Gene3D" id="1.25.40.430">
    <property type="match status" value="1"/>
</dbReference>
<sequence>MQPTWELVKENVQPLKSGRSMERLESVLSGSLEGQRWSDGNSEAPRAGAPGRPRAALSSSSPNKVCNQRGTSIDETCSREVSRSLGSSHLESTHKFESGRSATTRAAPTIALDGSHAQSSAPATSSKTAIQATIDWWEERIARAVEEVPTDPLGVWIAYIRWRQEAFPSGGLRAQLSGLMDRALRSFVQAEASPLMERYVEQYRNDPRYVRLWVQYADMCPDPTEIFLYMRAQDIAQGLALFYEAFASVLEAKHQFAMADRCYAEGIERGAIPLSRLARRHEEFQARMIRRLERQQRTQNRSESQRSEYSSGREATRAQATPQSGMRQQSQGEQADPLALGVRPALATIRDSSAPQRATQETNRRISGLERTSGQLRSSDLSTAREMTPGHFEENRPPMHRAHDRLSAQQHRSGFTVHAEDTVHSELLADASAAVLPVKPHESGFSASALRFPTMIEERHENRGRIQPWNQVRLPQDDGTRVCRQRPLVGALPDPHRVRSLPFEVYVEEERDAGEDQVPNSELARLPALEDARNFSTCSPALPSLGSTEQRHSVVTDDHGVISCPRRPRSTTAAGDQVEQPQSAGHGADALTKRPESLGLGSRQTNLDTCQNEPPFQDNLPETPCSSSSSKSPGPMELGSAERQAHAVSPTVHTRLALADIESMFNSPMPFERETESTPETSSQRGALVRSATTRDAHLPGDEPEQATDAVSPSVLRKRVAKSPIGTQSSTSSDSSWSSVDEALSDKENCANGRTRSEAALLQPPQRPTDSAAAVLAERPQSPLKESDYIIVDECAEYEEGVQVESQADSGQCAGNTDTSTASGIAKALVGTVFPSVETPLRIAEEGCDSRTARVDGPAPAQELDSSSRMTMWTNGGKSVRAPQQAEKSPPICSETCSEALPCHSVSQREEAFASRGLSASPDHSSVLHSSGMSTASTRAATATADTGHDASSAERVRPSMEARLSPQPACNNGSGCSVSHRASADLTGDSLQHDALSECVQEESGSNKVAALEQEQFVFPALDASPAATRLFQKDSTPFTADLSSRFQPHLTTPERDAFWNEMEESTTSHASLLHPQDFVDESVSMNAWYLDIGADSPPAATLDASLTLTPATERHSALSSGPDRSPEPFETRHLAPVAKEHFRSVHPERTVDRDVQLGGEQLGSVGAHDDTQTASSQTPKRATSNDPTEQGSVTDHETTATLSALHRQRALDAPERATRTTEVAVIARATPGTVSTSSGSATMQAGEASLNWDSWHIQLSSVAHSTPLSPIPEEYECGHQTNVSFSDECGPDAGANAQPATPPESLSVSLLLQEEGVQGAPVATAAISRNKQAGTSVDVPQTSRTRAAIESSSSSFACSPTPATGSCTDSPTRRPILRPFTLMLRQRLLGWLREQVHQCAPGAFHTLETTPDLQKQGLCRVRSTGLEPTQDFWFVQSVLSVSSSSVCGPSDMNGSCGSIAEQATYYLVERSSTHDHRARRRCSQTPPARPKGTRPDHGYRSSRHSTRYDGARNSFSGNAIVSRRRTGPEVLKVQPAANALSEFVLLRRLWQRVQQQDSPIHARMVTSLPRVQALYEATDTQTSYLFFRQLPSWGTLADLLSLVRVPGYIDRTRFQLPSSPTGRSHSRGLDPVFVAFVARELLRVLGWVHGQAILHWHVRPESIWLVPGLADDHQPCIVLADWQQALDLTLLAELEAVVQQPQSTYVCRGGWVPSPYRCPSMQQHQPWAFDVDLYAVAYTLWSLLGHQRRPPVTSMHSPDKPNDSKISLRFGSAEDRSPTAWIEPVVSTLTACRPTSTMHSQKTCEELCENILDPFCNRYRQRIQDRARAYAWILDASRDRTVARSTLGTPSRSRRTSF</sequence>
<dbReference type="Gene3D" id="1.10.510.10">
    <property type="entry name" value="Transferase(Phosphotransferase) domain 1"/>
    <property type="match status" value="1"/>
</dbReference>
<dbReference type="InterPro" id="IPR013212">
    <property type="entry name" value="Mad3/Bub1_I"/>
</dbReference>
<feature type="region of interest" description="Disordered" evidence="5">
    <location>
        <begin position="291"/>
        <end position="398"/>
    </location>
</feature>
<evidence type="ECO:0000256" key="4">
    <source>
        <dbReference type="ARBA" id="ARBA00023328"/>
    </source>
</evidence>
<keyword evidence="2" id="KW-0158">Chromosome</keyword>
<feature type="region of interest" description="Disordered" evidence="5">
    <location>
        <begin position="914"/>
        <end position="956"/>
    </location>
</feature>
<feature type="compositionally biased region" description="Basic and acidic residues" evidence="5">
    <location>
        <begin position="549"/>
        <end position="560"/>
    </location>
</feature>
<feature type="domain" description="BUB1 N-terminal" evidence="7">
    <location>
        <begin position="137"/>
        <end position="311"/>
    </location>
</feature>
<evidence type="ECO:0000256" key="1">
    <source>
        <dbReference type="ARBA" id="ARBA00004629"/>
    </source>
</evidence>
<feature type="compositionally biased region" description="Low complexity" evidence="5">
    <location>
        <begin position="930"/>
        <end position="946"/>
    </location>
</feature>
<dbReference type="InterPro" id="IPR011009">
    <property type="entry name" value="Kinase-like_dom_sf"/>
</dbReference>
<reference evidence="8 9" key="1">
    <citation type="journal article" date="2020" name="J. Phycol.">
        <title>Comparative genome analysis reveals Cyanidiococcus gen. nov., a new extremophilic red algal genus sister to Cyanidioschyzon (Cyanidioschyzonaceae, Rhodophyta).</title>
        <authorList>
            <person name="Liu S.-L."/>
            <person name="Chiang Y.-R."/>
            <person name="Yoon H.S."/>
            <person name="Fu H.-Y."/>
        </authorList>
    </citation>
    <scope>NUCLEOTIDE SEQUENCE [LARGE SCALE GENOMIC DNA]</scope>
    <source>
        <strain evidence="8 9">THAL066</strain>
    </source>
</reference>
<keyword evidence="9" id="KW-1185">Reference proteome</keyword>
<feature type="compositionally biased region" description="Basic and acidic residues" evidence="5">
    <location>
        <begin position="947"/>
        <end position="956"/>
    </location>
</feature>
<dbReference type="PANTHER" id="PTHR14030">
    <property type="entry name" value="MITOTIC CHECKPOINT SERINE/THREONINE-PROTEIN KINASE BUB1"/>
    <property type="match status" value="1"/>
</dbReference>
<dbReference type="GO" id="GO:0005524">
    <property type="term" value="F:ATP binding"/>
    <property type="evidence" value="ECO:0007669"/>
    <property type="project" value="InterPro"/>
</dbReference>
<evidence type="ECO:0000313" key="8">
    <source>
        <dbReference type="EMBL" id="KAF6002373.1"/>
    </source>
</evidence>
<feature type="compositionally biased region" description="Polar residues" evidence="5">
    <location>
        <begin position="297"/>
        <end position="310"/>
    </location>
</feature>
<comment type="subcellular location">
    <subcellularLocation>
        <location evidence="1">Chromosome</location>
        <location evidence="1">Centromere</location>
        <location evidence="1">Kinetochore</location>
    </subcellularLocation>
</comment>
<feature type="region of interest" description="Disordered" evidence="5">
    <location>
        <begin position="1284"/>
        <end position="1307"/>
    </location>
</feature>